<dbReference type="PANTHER" id="PTHR13812:SF19">
    <property type="entry name" value="KETIMINE REDUCTASE MU-CRYSTALLIN"/>
    <property type="match status" value="1"/>
</dbReference>
<comment type="similarity">
    <text evidence="1">Belongs to the ornithine cyclodeaminase/mu-crystallin family.</text>
</comment>
<dbReference type="PANTHER" id="PTHR13812">
    <property type="entry name" value="KETIMINE REDUCTASE MU-CRYSTALLIN"/>
    <property type="match status" value="1"/>
</dbReference>
<dbReference type="AlphaFoldDB" id="A0A7R9UBH1"/>
<reference evidence="2" key="1">
    <citation type="submission" date="2021-01" db="EMBL/GenBank/DDBJ databases">
        <authorList>
            <person name="Corre E."/>
            <person name="Pelletier E."/>
            <person name="Niang G."/>
            <person name="Scheremetjew M."/>
            <person name="Finn R."/>
            <person name="Kale V."/>
            <person name="Holt S."/>
            <person name="Cochrane G."/>
            <person name="Meng A."/>
            <person name="Brown T."/>
            <person name="Cohen L."/>
        </authorList>
    </citation>
    <scope>NUCLEOTIDE SEQUENCE</scope>
    <source>
        <strain evidence="2">CCMP2078</strain>
    </source>
</reference>
<dbReference type="Pfam" id="PF02423">
    <property type="entry name" value="OCD_Mu_crystall"/>
    <property type="match status" value="1"/>
</dbReference>
<dbReference type="Gene3D" id="3.40.50.720">
    <property type="entry name" value="NAD(P)-binding Rossmann-like Domain"/>
    <property type="match status" value="1"/>
</dbReference>
<proteinExistence type="inferred from homology"/>
<organism evidence="2">
    <name type="scientific">Pinguiococcus pyrenoidosus</name>
    <dbReference type="NCBI Taxonomy" id="172671"/>
    <lineage>
        <taxon>Eukaryota</taxon>
        <taxon>Sar</taxon>
        <taxon>Stramenopiles</taxon>
        <taxon>Ochrophyta</taxon>
        <taxon>Pinguiophyceae</taxon>
        <taxon>Pinguiochrysidales</taxon>
        <taxon>Pinguiochrysidaceae</taxon>
        <taxon>Pinguiococcus</taxon>
    </lineage>
</organism>
<name>A0A7R9UBH1_9STRA</name>
<dbReference type="PIRSF" id="PIRSF001439">
    <property type="entry name" value="CryM"/>
    <property type="match status" value="1"/>
</dbReference>
<dbReference type="SUPFAM" id="SSF51735">
    <property type="entry name" value="NAD(P)-binding Rossmann-fold domains"/>
    <property type="match status" value="1"/>
</dbReference>
<dbReference type="GO" id="GO:0005737">
    <property type="term" value="C:cytoplasm"/>
    <property type="evidence" value="ECO:0007669"/>
    <property type="project" value="TreeGrafter"/>
</dbReference>
<gene>
    <name evidence="2" type="ORF">PPYR1160_LOCUS10500</name>
</gene>
<evidence type="ECO:0000256" key="1">
    <source>
        <dbReference type="ARBA" id="ARBA00008903"/>
    </source>
</evidence>
<dbReference type="InterPro" id="IPR036291">
    <property type="entry name" value="NAD(P)-bd_dom_sf"/>
</dbReference>
<dbReference type="InterPro" id="IPR003462">
    <property type="entry name" value="ODC_Mu_crystall"/>
</dbReference>
<protein>
    <recommendedName>
        <fullName evidence="3">Ornithine cyclodeaminase</fullName>
    </recommendedName>
</protein>
<accession>A0A7R9UBH1</accession>
<evidence type="ECO:0000313" key="2">
    <source>
        <dbReference type="EMBL" id="CAD8260998.1"/>
    </source>
</evidence>
<dbReference type="EMBL" id="HBEA01013773">
    <property type="protein sequence ID" value="CAD8260998.1"/>
    <property type="molecule type" value="Transcribed_RNA"/>
</dbReference>
<dbReference type="Gene3D" id="3.30.1780.10">
    <property type="entry name" value="ornithine cyclodeaminase, domain 1"/>
    <property type="match status" value="1"/>
</dbReference>
<evidence type="ECO:0008006" key="3">
    <source>
        <dbReference type="Google" id="ProtNLM"/>
    </source>
</evidence>
<dbReference type="InterPro" id="IPR023401">
    <property type="entry name" value="ODC_N"/>
</dbReference>
<sequence length="360" mass="37741">MRPLVRQPQPPPTSDMFSRVLPTARSLGHARRAMATLPPPQLFDYATITSNLKVSQAIEAVEAAFGALAKGEVDVPIPMHIGIDESAAAGPGDCHIKGGYIFGTTTWTVKLANVSFYKNVDKGLPPGSGVFIVCDATNGAPLGIFQENRYMTDLRTGAAGAVAVKHCVNRDADKVCFVGGGVINLAMATACASVHDFRSGTVFGLDMAQSEAFAKQITDELGYPMTVCDTVEDALADADVVFTATPAAAPVLELGMLKPSATIIASGSDQPTKQEIPVEVQKASRMVCDLVRQCSRVGELRSAIEAGVMTEDDVHAELGEIVNGTKPGRVGDELILVDLTGTGAQDAAIGQVAWEVLGSK</sequence>